<dbReference type="NCBIfam" id="TIGR02970">
    <property type="entry name" value="succ_dehyd_cytB"/>
    <property type="match status" value="1"/>
</dbReference>
<evidence type="ECO:0000256" key="13">
    <source>
        <dbReference type="SAM" id="Phobius"/>
    </source>
</evidence>
<evidence type="ECO:0000313" key="15">
    <source>
        <dbReference type="Proteomes" id="UP000245137"/>
    </source>
</evidence>
<dbReference type="InterPro" id="IPR034804">
    <property type="entry name" value="SQR/QFR_C/D"/>
</dbReference>
<feature type="transmembrane region" description="Helical" evidence="13">
    <location>
        <begin position="66"/>
        <end position="92"/>
    </location>
</feature>
<keyword evidence="7 12" id="KW-0479">Metal-binding</keyword>
<evidence type="ECO:0000256" key="11">
    <source>
        <dbReference type="ARBA" id="ARBA00025912"/>
    </source>
</evidence>
<comment type="similarity">
    <text evidence="3">Belongs to the cytochrome b560 family.</text>
</comment>
<dbReference type="PANTHER" id="PTHR10978">
    <property type="entry name" value="SUCCINATE DEHYDROGENASE CYTOCHROME B560 SUBUNIT"/>
    <property type="match status" value="1"/>
</dbReference>
<evidence type="ECO:0000256" key="1">
    <source>
        <dbReference type="ARBA" id="ARBA00004050"/>
    </source>
</evidence>
<dbReference type="Proteomes" id="UP000245137">
    <property type="component" value="Unassembled WGS sequence"/>
</dbReference>
<dbReference type="RefSeq" id="WP_108918101.1">
    <property type="nucleotide sequence ID" value="NZ_BGJY01000009.1"/>
</dbReference>
<dbReference type="CDD" id="cd03499">
    <property type="entry name" value="SQR_TypeC_SdhC"/>
    <property type="match status" value="1"/>
</dbReference>
<proteinExistence type="inferred from homology"/>
<keyword evidence="6 13" id="KW-0812">Transmembrane</keyword>
<dbReference type="GO" id="GO:0009055">
    <property type="term" value="F:electron transfer activity"/>
    <property type="evidence" value="ECO:0007669"/>
    <property type="project" value="InterPro"/>
</dbReference>
<reference evidence="14 15" key="1">
    <citation type="journal article" date="2018" name="Appl. Microbiol. Biotechnol.">
        <title>Co-cultivation of the strictly anaerobic methanogen Methanosarcina barkeri with aerobic methanotrophs in an oxygen-limited membrane bioreactor.</title>
        <authorList>
            <person name="In 't Zandt M.H."/>
            <person name="van den Bosch T.J.M."/>
            <person name="Rijkers R."/>
            <person name="van Kessel M.A.H.J."/>
            <person name="Jetten M.S.M."/>
            <person name="Welte C.U."/>
        </authorList>
    </citation>
    <scope>NUCLEOTIDE SEQUENCE [LARGE SCALE GENOMIC DNA]</scope>
    <source>
        <strain evidence="14 15">DSM 17706</strain>
    </source>
</reference>
<dbReference type="GO" id="GO:0006099">
    <property type="term" value="P:tricarboxylic acid cycle"/>
    <property type="evidence" value="ECO:0007669"/>
    <property type="project" value="InterPro"/>
</dbReference>
<dbReference type="InterPro" id="IPR000701">
    <property type="entry name" value="SuccDH_FuR_B_TM-su"/>
</dbReference>
<keyword evidence="15" id="KW-1185">Reference proteome</keyword>
<evidence type="ECO:0000256" key="7">
    <source>
        <dbReference type="ARBA" id="ARBA00022723"/>
    </source>
</evidence>
<evidence type="ECO:0000256" key="9">
    <source>
        <dbReference type="ARBA" id="ARBA00023004"/>
    </source>
</evidence>
<protein>
    <recommendedName>
        <fullName evidence="4">Succinate dehydrogenase cytochrome b556 subunit</fullName>
    </recommendedName>
</protein>
<evidence type="ECO:0000256" key="2">
    <source>
        <dbReference type="ARBA" id="ARBA00004370"/>
    </source>
</evidence>
<dbReference type="SUPFAM" id="SSF81343">
    <property type="entry name" value="Fumarate reductase respiratory complex transmembrane subunits"/>
    <property type="match status" value="1"/>
</dbReference>
<evidence type="ECO:0000256" key="10">
    <source>
        <dbReference type="ARBA" id="ARBA00023136"/>
    </source>
</evidence>
<keyword evidence="9 12" id="KW-0408">Iron</keyword>
<dbReference type="InterPro" id="IPR014314">
    <property type="entry name" value="Succ_DH_cytb556"/>
</dbReference>
<keyword evidence="8 13" id="KW-1133">Transmembrane helix</keyword>
<sequence>MADADPMSESLAAARPLSPHLSVYKLIFTMMMSIAHRITGAALYAGALLLAVYLLGLALGPSAFGAVSWIVDSFVGRLFMLLFSWALFHHLLGGVRHAIWDRGLYLDREGRELLAKATLGGGLVLTALLWIASSLLG</sequence>
<keyword evidence="10 13" id="KW-0472">Membrane</keyword>
<feature type="transmembrane region" description="Helical" evidence="13">
    <location>
        <begin position="113"/>
        <end position="132"/>
    </location>
</feature>
<evidence type="ECO:0000256" key="3">
    <source>
        <dbReference type="ARBA" id="ARBA00007244"/>
    </source>
</evidence>
<comment type="function">
    <text evidence="1">Membrane-anchoring subunit of succinate dehydrogenase (SDH).</text>
</comment>
<dbReference type="GO" id="GO:0016020">
    <property type="term" value="C:membrane"/>
    <property type="evidence" value="ECO:0007669"/>
    <property type="project" value="UniProtKB-SubCell"/>
</dbReference>
<dbReference type="PIRSF" id="PIRSF000178">
    <property type="entry name" value="SDH_cyt_b560"/>
    <property type="match status" value="1"/>
</dbReference>
<comment type="caution">
    <text evidence="14">The sequence shown here is derived from an EMBL/GenBank/DDBJ whole genome shotgun (WGS) entry which is preliminary data.</text>
</comment>
<dbReference type="Pfam" id="PF01127">
    <property type="entry name" value="Sdh_cyt"/>
    <property type="match status" value="1"/>
</dbReference>
<feature type="binding site" description="axial binding residue" evidence="12">
    <location>
        <position position="90"/>
    </location>
    <ligand>
        <name>heme</name>
        <dbReference type="ChEBI" id="CHEBI:30413"/>
        <note>ligand shared with second transmembrane subunit</note>
    </ligand>
    <ligandPart>
        <name>Fe</name>
        <dbReference type="ChEBI" id="CHEBI:18248"/>
    </ligandPart>
</feature>
<comment type="cofactor">
    <cofactor evidence="12">
        <name>heme</name>
        <dbReference type="ChEBI" id="CHEBI:30413"/>
    </cofactor>
    <text evidence="12">The heme is bound between the two transmembrane subunits.</text>
</comment>
<dbReference type="GO" id="GO:0046872">
    <property type="term" value="F:metal ion binding"/>
    <property type="evidence" value="ECO:0007669"/>
    <property type="project" value="UniProtKB-KW"/>
</dbReference>
<gene>
    <name evidence="14" type="primary">sdhC</name>
    <name evidence="14" type="ORF">C5689_15180</name>
</gene>
<dbReference type="OrthoDB" id="9799441at2"/>
<comment type="subcellular location">
    <subcellularLocation>
        <location evidence="2">Membrane</location>
    </subcellularLocation>
</comment>
<name>A0A2U1SN23_METSR</name>
<evidence type="ECO:0000256" key="5">
    <source>
        <dbReference type="ARBA" id="ARBA00022617"/>
    </source>
</evidence>
<dbReference type="Gene3D" id="1.20.1300.10">
    <property type="entry name" value="Fumarate reductase/succinate dehydrogenase, transmembrane subunit"/>
    <property type="match status" value="1"/>
</dbReference>
<dbReference type="EMBL" id="PUIV01000030">
    <property type="protein sequence ID" value="PWB93018.1"/>
    <property type="molecule type" value="Genomic_DNA"/>
</dbReference>
<evidence type="ECO:0000256" key="12">
    <source>
        <dbReference type="PIRSR" id="PIRSR000178-1"/>
    </source>
</evidence>
<dbReference type="PANTHER" id="PTHR10978:SF5">
    <property type="entry name" value="SUCCINATE DEHYDROGENASE CYTOCHROME B560 SUBUNIT, MITOCHONDRIAL"/>
    <property type="match status" value="1"/>
</dbReference>
<accession>A0A2U1SN23</accession>
<evidence type="ECO:0000256" key="8">
    <source>
        <dbReference type="ARBA" id="ARBA00022989"/>
    </source>
</evidence>
<organism evidence="14 15">
    <name type="scientific">Methylosinus sporium</name>
    <dbReference type="NCBI Taxonomy" id="428"/>
    <lineage>
        <taxon>Bacteria</taxon>
        <taxon>Pseudomonadati</taxon>
        <taxon>Pseudomonadota</taxon>
        <taxon>Alphaproteobacteria</taxon>
        <taxon>Hyphomicrobiales</taxon>
        <taxon>Methylocystaceae</taxon>
        <taxon>Methylosinus</taxon>
    </lineage>
</organism>
<evidence type="ECO:0000256" key="6">
    <source>
        <dbReference type="ARBA" id="ARBA00022692"/>
    </source>
</evidence>
<evidence type="ECO:0000256" key="4">
    <source>
        <dbReference type="ARBA" id="ARBA00020076"/>
    </source>
</evidence>
<feature type="transmembrane region" description="Helical" evidence="13">
    <location>
        <begin position="41"/>
        <end position="60"/>
    </location>
</feature>
<dbReference type="AlphaFoldDB" id="A0A2U1SN23"/>
<keyword evidence="5 12" id="KW-0349">Heme</keyword>
<evidence type="ECO:0000313" key="14">
    <source>
        <dbReference type="EMBL" id="PWB93018.1"/>
    </source>
</evidence>
<comment type="subunit">
    <text evidence="11">Part of an enzyme complex containing four subunits: a flavoprotein, an iron-sulfur protein, plus two membrane-anchoring proteins, SdhC and SdhD. The complex can form homotrimers.</text>
</comment>